<organism evidence="1 2">
    <name type="scientific">Rangifer tarandus platyrhynchus</name>
    <name type="common">Svalbard reindeer</name>
    <dbReference type="NCBI Taxonomy" id="3082113"/>
    <lineage>
        <taxon>Eukaryota</taxon>
        <taxon>Metazoa</taxon>
        <taxon>Chordata</taxon>
        <taxon>Craniata</taxon>
        <taxon>Vertebrata</taxon>
        <taxon>Euteleostomi</taxon>
        <taxon>Mammalia</taxon>
        <taxon>Eutheria</taxon>
        <taxon>Laurasiatheria</taxon>
        <taxon>Artiodactyla</taxon>
        <taxon>Ruminantia</taxon>
        <taxon>Pecora</taxon>
        <taxon>Cervidae</taxon>
        <taxon>Odocoileinae</taxon>
        <taxon>Rangifer</taxon>
    </lineage>
</organism>
<accession>A0ABN8YCD2</accession>
<name>A0ABN8YCD2_RANTA</name>
<reference evidence="1" key="1">
    <citation type="submission" date="2023-04" db="EMBL/GenBank/DDBJ databases">
        <authorList>
            <consortium name="ELIXIR-Norway"/>
        </authorList>
    </citation>
    <scope>NUCLEOTIDE SEQUENCE [LARGE SCALE GENOMIC DNA]</scope>
</reference>
<protein>
    <submittedName>
        <fullName evidence="1">Uncharacterized protein</fullName>
    </submittedName>
</protein>
<dbReference type="Proteomes" id="UP001176941">
    <property type="component" value="Chromosome 16"/>
</dbReference>
<gene>
    <name evidence="1" type="ORF">MRATA1EN1_LOCUS7143</name>
</gene>
<proteinExistence type="predicted"/>
<keyword evidence="2" id="KW-1185">Reference proteome</keyword>
<sequence>MCNIYSSPADLAVEYLLNSSQSDLGCQSNLTIFLPHLKPFRVPPISKLRHQARTLGAGVLDSNPSSATASLGTGATRYSLWASGFSVCRMGMCLPHRAVVRPNISSFCFGKWPKTALGTQ</sequence>
<evidence type="ECO:0000313" key="1">
    <source>
        <dbReference type="EMBL" id="CAI9158181.1"/>
    </source>
</evidence>
<evidence type="ECO:0000313" key="2">
    <source>
        <dbReference type="Proteomes" id="UP001176941"/>
    </source>
</evidence>
<dbReference type="EMBL" id="OX459952">
    <property type="protein sequence ID" value="CAI9158181.1"/>
    <property type="molecule type" value="Genomic_DNA"/>
</dbReference>